<accession>A0A401FMG8</accession>
<sequence>MYLIDTRRNGQQILDARVNQSLDNYFVNDKNYRDTDS</sequence>
<protein>
    <submittedName>
        <fullName evidence="1">Uncharacterized protein</fullName>
    </submittedName>
</protein>
<dbReference type="EMBL" id="BEXA01000003">
    <property type="protein sequence ID" value="GAY73572.1"/>
    <property type="molecule type" value="Genomic_DNA"/>
</dbReference>
<dbReference type="AlphaFoldDB" id="A0A401FMG8"/>
<reference evidence="1 2" key="1">
    <citation type="submission" date="2017-11" db="EMBL/GenBank/DDBJ databases">
        <title>Draft Genome Sequence of Lactobacillus curieae NBRC 111893 isolated from Koso, a Japanese sugar-Vegetable Fermented Beverage.</title>
        <authorList>
            <person name="Chiou T.Y."/>
            <person name="Oshima K."/>
            <person name="Suda W."/>
            <person name="Hattori M."/>
            <person name="Takahashi T."/>
        </authorList>
    </citation>
    <scope>NUCLEOTIDE SEQUENCE [LARGE SCALE GENOMIC DNA]</scope>
    <source>
        <strain evidence="1 2">NBRC111893</strain>
    </source>
</reference>
<gene>
    <name evidence="1" type="ORF">NBRC111893_1718</name>
</gene>
<name>A0A401FMG8_9LACO</name>
<comment type="caution">
    <text evidence="1">The sequence shown here is derived from an EMBL/GenBank/DDBJ whole genome shotgun (WGS) entry which is preliminary data.</text>
</comment>
<evidence type="ECO:0000313" key="2">
    <source>
        <dbReference type="Proteomes" id="UP000286974"/>
    </source>
</evidence>
<organism evidence="1 2">
    <name type="scientific">Lentilactobacillus kosonis</name>
    <dbReference type="NCBI Taxonomy" id="2810561"/>
    <lineage>
        <taxon>Bacteria</taxon>
        <taxon>Bacillati</taxon>
        <taxon>Bacillota</taxon>
        <taxon>Bacilli</taxon>
        <taxon>Lactobacillales</taxon>
        <taxon>Lactobacillaceae</taxon>
        <taxon>Lentilactobacillus</taxon>
    </lineage>
</organism>
<proteinExistence type="predicted"/>
<keyword evidence="2" id="KW-1185">Reference proteome</keyword>
<evidence type="ECO:0000313" key="1">
    <source>
        <dbReference type="EMBL" id="GAY73572.1"/>
    </source>
</evidence>
<dbReference type="Proteomes" id="UP000286974">
    <property type="component" value="Unassembled WGS sequence"/>
</dbReference>